<feature type="transmembrane region" description="Helical" evidence="4">
    <location>
        <begin position="344"/>
        <end position="362"/>
    </location>
</feature>
<evidence type="ECO:0000256" key="1">
    <source>
        <dbReference type="ARBA" id="ARBA00022737"/>
    </source>
</evidence>
<dbReference type="PANTHER" id="PTHR44227:SF3">
    <property type="entry name" value="PROTEIN O-MANNOSYL-TRANSFERASE TMTC4"/>
    <property type="match status" value="1"/>
</dbReference>
<feature type="transmembrane region" description="Helical" evidence="4">
    <location>
        <begin position="216"/>
        <end position="235"/>
    </location>
</feature>
<dbReference type="PANTHER" id="PTHR44227">
    <property type="match status" value="1"/>
</dbReference>
<dbReference type="PROSITE" id="PS50005">
    <property type="entry name" value="TPR"/>
    <property type="match status" value="3"/>
</dbReference>
<feature type="transmembrane region" description="Helical" evidence="4">
    <location>
        <begin position="119"/>
        <end position="138"/>
    </location>
</feature>
<feature type="transmembrane region" description="Helical" evidence="4">
    <location>
        <begin position="284"/>
        <end position="306"/>
    </location>
</feature>
<feature type="transmembrane region" description="Helical" evidence="4">
    <location>
        <begin position="371"/>
        <end position="389"/>
    </location>
</feature>
<dbReference type="InterPro" id="IPR052346">
    <property type="entry name" value="O-mannosyl-transferase_TMTC"/>
</dbReference>
<feature type="repeat" description="TPR" evidence="3">
    <location>
        <begin position="412"/>
        <end position="445"/>
    </location>
</feature>
<reference evidence="5 6" key="1">
    <citation type="journal article" date="2015" name="Nature">
        <title>rRNA introns, odd ribosomes, and small enigmatic genomes across a large radiation of phyla.</title>
        <authorList>
            <person name="Brown C.T."/>
            <person name="Hug L.A."/>
            <person name="Thomas B.C."/>
            <person name="Sharon I."/>
            <person name="Castelle C.J."/>
            <person name="Singh A."/>
            <person name="Wilkins M.J."/>
            <person name="Williams K.H."/>
            <person name="Banfield J.F."/>
        </authorList>
    </citation>
    <scope>NUCLEOTIDE SEQUENCE [LARGE SCALE GENOMIC DNA]</scope>
</reference>
<evidence type="ECO:0000256" key="2">
    <source>
        <dbReference type="ARBA" id="ARBA00022803"/>
    </source>
</evidence>
<dbReference type="SUPFAM" id="SSF48452">
    <property type="entry name" value="TPR-like"/>
    <property type="match status" value="1"/>
</dbReference>
<dbReference type="Proteomes" id="UP000033947">
    <property type="component" value="Unassembled WGS sequence"/>
</dbReference>
<keyword evidence="4" id="KW-0472">Membrane</keyword>
<evidence type="ECO:0000313" key="5">
    <source>
        <dbReference type="EMBL" id="KKS03473.1"/>
    </source>
</evidence>
<dbReference type="EMBL" id="LCBB01000002">
    <property type="protein sequence ID" value="KKS03473.1"/>
    <property type="molecule type" value="Genomic_DNA"/>
</dbReference>
<keyword evidence="4" id="KW-0812">Transmembrane</keyword>
<feature type="transmembrane region" description="Helical" evidence="4">
    <location>
        <begin position="256"/>
        <end position="272"/>
    </location>
</feature>
<gene>
    <name evidence="5" type="ORF">UU55_C0002G0078</name>
</gene>
<feature type="transmembrane region" description="Helical" evidence="4">
    <location>
        <begin position="144"/>
        <end position="162"/>
    </location>
</feature>
<protein>
    <submittedName>
        <fullName evidence="5">Uncharacterized protein</fullName>
    </submittedName>
</protein>
<feature type="transmembrane region" description="Helical" evidence="4">
    <location>
        <begin position="174"/>
        <end position="196"/>
    </location>
</feature>
<accession>A0A0G0YST9</accession>
<dbReference type="Pfam" id="PF13414">
    <property type="entry name" value="TPR_11"/>
    <property type="match status" value="1"/>
</dbReference>
<name>A0A0G0YST9_UNCKA</name>
<dbReference type="PROSITE" id="PS50293">
    <property type="entry name" value="TPR_REGION"/>
    <property type="match status" value="2"/>
</dbReference>
<feature type="repeat" description="TPR" evidence="3">
    <location>
        <begin position="446"/>
        <end position="479"/>
    </location>
</feature>
<evidence type="ECO:0000256" key="4">
    <source>
        <dbReference type="SAM" id="Phobius"/>
    </source>
</evidence>
<feature type="transmembrane region" description="Helical" evidence="4">
    <location>
        <begin position="90"/>
        <end position="112"/>
    </location>
</feature>
<sequence length="532" mass="60923">MQNNAQKEITSLKDFFQIAKENWVTFFLLLLLVLIAYGNMARGGFLNMDDEKGILYNPDIGNVGKNFSSGMLYSMEWSLVHSVFGLKPGAFHMFSVFTHYINVVILFLFAYAVFDKQKAFIASLLFAVHPVASEAVGWLSAIHYLHVVFFTLITMIFHYLFWKSRQKKYYVAEIGIFILALVVLRNAWVLTLPFSMLVFDQLILRKKINLKSALWILPYFILAGLHAYINLFGGFTARVTDLKQDYYYNPYTATPLLNRTPYIVFTVAKLLISPLPLTVYHEGIYISIVSYMAMIAITLAVIIGIFKLYKKAPPVAGLVLIILISTLPSFSPVAIAWFIAERYLYLSTMAFCLILAFFIPYLEKYTGIKKFTFYTVALLLAFYTIRTAIRTQDLLSTSNLWHATQKVSPFSFRVYNNLGDVYAKEGRFDLAIANFQKSIQLDPTFADAVHNLGYVYLQMKDYDNAWKYLEQSYKMNPRMFGATYKMGVIAYYKGDYDTARAMWNKTLELNPGDANAIYALDMLEKAVSEVAQ</sequence>
<keyword evidence="1" id="KW-0677">Repeat</keyword>
<feature type="transmembrane region" description="Helical" evidence="4">
    <location>
        <begin position="21"/>
        <end position="40"/>
    </location>
</feature>
<feature type="transmembrane region" description="Helical" evidence="4">
    <location>
        <begin position="318"/>
        <end position="338"/>
    </location>
</feature>
<comment type="caution">
    <text evidence="5">The sequence shown here is derived from an EMBL/GenBank/DDBJ whole genome shotgun (WGS) entry which is preliminary data.</text>
</comment>
<dbReference type="AlphaFoldDB" id="A0A0G0YST9"/>
<evidence type="ECO:0000313" key="6">
    <source>
        <dbReference type="Proteomes" id="UP000033947"/>
    </source>
</evidence>
<feature type="repeat" description="TPR" evidence="3">
    <location>
        <begin position="480"/>
        <end position="513"/>
    </location>
</feature>
<proteinExistence type="predicted"/>
<dbReference type="SMART" id="SM00028">
    <property type="entry name" value="TPR"/>
    <property type="match status" value="3"/>
</dbReference>
<dbReference type="Pfam" id="PF13174">
    <property type="entry name" value="TPR_6"/>
    <property type="match status" value="1"/>
</dbReference>
<keyword evidence="4" id="KW-1133">Transmembrane helix</keyword>
<organism evidence="5 6">
    <name type="scientific">candidate division WWE3 bacterium GW2011_GWC2_41_23</name>
    <dbReference type="NCBI Taxonomy" id="1619123"/>
    <lineage>
        <taxon>Bacteria</taxon>
        <taxon>Katanobacteria</taxon>
    </lineage>
</organism>
<dbReference type="Gene3D" id="1.25.40.10">
    <property type="entry name" value="Tetratricopeptide repeat domain"/>
    <property type="match status" value="1"/>
</dbReference>
<evidence type="ECO:0000256" key="3">
    <source>
        <dbReference type="PROSITE-ProRule" id="PRU00339"/>
    </source>
</evidence>
<dbReference type="InterPro" id="IPR019734">
    <property type="entry name" value="TPR_rpt"/>
</dbReference>
<dbReference type="InterPro" id="IPR011990">
    <property type="entry name" value="TPR-like_helical_dom_sf"/>
</dbReference>
<keyword evidence="2 3" id="KW-0802">TPR repeat</keyword>